<name>A0ACB7WIN1_DIOAL</name>
<reference evidence="2" key="1">
    <citation type="journal article" date="2022" name="Nat. Commun.">
        <title>Chromosome evolution and the genetic basis of agronomically important traits in greater yam.</title>
        <authorList>
            <person name="Bredeson J.V."/>
            <person name="Lyons J.B."/>
            <person name="Oniyinde I.O."/>
            <person name="Okereke N.R."/>
            <person name="Kolade O."/>
            <person name="Nnabue I."/>
            <person name="Nwadili C.O."/>
            <person name="Hribova E."/>
            <person name="Parker M."/>
            <person name="Nwogha J."/>
            <person name="Shu S."/>
            <person name="Carlson J."/>
            <person name="Kariba R."/>
            <person name="Muthemba S."/>
            <person name="Knop K."/>
            <person name="Barton G.J."/>
            <person name="Sherwood A.V."/>
            <person name="Lopez-Montes A."/>
            <person name="Asiedu R."/>
            <person name="Jamnadass R."/>
            <person name="Muchugi A."/>
            <person name="Goodstein D."/>
            <person name="Egesi C.N."/>
            <person name="Featherston J."/>
            <person name="Asfaw A."/>
            <person name="Simpson G.G."/>
            <person name="Dolezel J."/>
            <person name="Hendre P.S."/>
            <person name="Van Deynze A."/>
            <person name="Kumar P.L."/>
            <person name="Obidiegwu J.E."/>
            <person name="Bhattacharjee R."/>
            <person name="Rokhsar D.S."/>
        </authorList>
    </citation>
    <scope>NUCLEOTIDE SEQUENCE [LARGE SCALE GENOMIC DNA]</scope>
    <source>
        <strain evidence="2">cv. TDa95/00328</strain>
    </source>
</reference>
<protein>
    <submittedName>
        <fullName evidence="1">F-box domain-containing protein</fullName>
    </submittedName>
</protein>
<evidence type="ECO:0000313" key="1">
    <source>
        <dbReference type="EMBL" id="KAH7688162.1"/>
    </source>
</evidence>
<dbReference type="Proteomes" id="UP000827976">
    <property type="component" value="Chromosome 3"/>
</dbReference>
<sequence>MMMKKKLSSKKSTCVHKVITMMKNKLRICNKPDKKKSVINEDIVTEILLRLPAKSIYKFKCVSKTWLKIITDPWFGNAYKSSNGLPVLAGFFHGDDYYDLNFNPVNHRLKSPSLNHVPLNLRGLSITSVSSSNGFLLLSITDRRKIVYNPVTRRTLMIPKMKGKSEWFHAVGLIHEKDHHVKAVFAYKLATDDIQTALEIDTFTRDNKIVGRDELPKDWPEMLVKWVCRTNHIEFRVYCSKKNEWNCNRLVSKFTRYVCFAPDQMAGVSIGSNLYWMTTDGAVLNYNGEIEAAELISAPTESAGLEAKSMHCSANEILVYCASERMTKEVVIWELSDRKTWVVKERVMLHGPENFRLVKILYVCHEMQAVFVQTSKGLCRFGVSENKWNQICALRSGINSMTPYLMSPWPAALIGDEAWPSSSSSSSSSSSNNKNSGSKPNLVINYHIIH</sequence>
<gene>
    <name evidence="1" type="ORF">IHE45_03G014400</name>
</gene>
<organism evidence="1 2">
    <name type="scientific">Dioscorea alata</name>
    <name type="common">Purple yam</name>
    <dbReference type="NCBI Taxonomy" id="55571"/>
    <lineage>
        <taxon>Eukaryota</taxon>
        <taxon>Viridiplantae</taxon>
        <taxon>Streptophyta</taxon>
        <taxon>Embryophyta</taxon>
        <taxon>Tracheophyta</taxon>
        <taxon>Spermatophyta</taxon>
        <taxon>Magnoliopsida</taxon>
        <taxon>Liliopsida</taxon>
        <taxon>Dioscoreales</taxon>
        <taxon>Dioscoreaceae</taxon>
        <taxon>Dioscorea</taxon>
    </lineage>
</organism>
<evidence type="ECO:0000313" key="2">
    <source>
        <dbReference type="Proteomes" id="UP000827976"/>
    </source>
</evidence>
<keyword evidence="2" id="KW-1185">Reference proteome</keyword>
<comment type="caution">
    <text evidence="1">The sequence shown here is derived from an EMBL/GenBank/DDBJ whole genome shotgun (WGS) entry which is preliminary data.</text>
</comment>
<dbReference type="EMBL" id="CM037013">
    <property type="protein sequence ID" value="KAH7688162.1"/>
    <property type="molecule type" value="Genomic_DNA"/>
</dbReference>
<accession>A0ACB7WIN1</accession>
<proteinExistence type="predicted"/>